<evidence type="ECO:0000256" key="6">
    <source>
        <dbReference type="PIRNR" id="PIRNR000535"/>
    </source>
</evidence>
<dbReference type="InterPro" id="IPR029056">
    <property type="entry name" value="Ribokinase-like"/>
</dbReference>
<keyword evidence="5 6" id="KW-0067">ATP-binding</keyword>
<dbReference type="CDD" id="cd01164">
    <property type="entry name" value="FruK_PfkB_like"/>
    <property type="match status" value="1"/>
</dbReference>
<dbReference type="GO" id="GO:0005829">
    <property type="term" value="C:cytosol"/>
    <property type="evidence" value="ECO:0007669"/>
    <property type="project" value="TreeGrafter"/>
</dbReference>
<dbReference type="GO" id="GO:0005988">
    <property type="term" value="P:lactose metabolic process"/>
    <property type="evidence" value="ECO:0007669"/>
    <property type="project" value="UniProtKB-KW"/>
</dbReference>
<dbReference type="PANTHER" id="PTHR46566:SF5">
    <property type="entry name" value="1-PHOSPHOFRUCTOKINASE"/>
    <property type="match status" value="1"/>
</dbReference>
<dbReference type="GO" id="GO:2001059">
    <property type="term" value="P:D-tagatose 6-phosphate catabolic process"/>
    <property type="evidence" value="ECO:0007669"/>
    <property type="project" value="UniProtKB-UniPathway"/>
</dbReference>
<dbReference type="GO" id="GO:0005524">
    <property type="term" value="F:ATP binding"/>
    <property type="evidence" value="ECO:0007669"/>
    <property type="project" value="UniProtKB-KW"/>
</dbReference>
<dbReference type="KEGG" id="vpn:A21D_00836"/>
<comment type="pathway">
    <text evidence="6">Carbohydrate metabolism; D-tagatose 6-phosphate degradation; D-glyceraldehyde 3-phosphate and glycerone phosphate from D-tagatose 6-phosphate: step 1/2.</text>
</comment>
<dbReference type="STRING" id="302167.GCA_900166595_03707"/>
<dbReference type="GO" id="GO:0009024">
    <property type="term" value="F:tagatose-6-phosphate kinase activity"/>
    <property type="evidence" value="ECO:0007669"/>
    <property type="project" value="UniProtKB-EC"/>
</dbReference>
<evidence type="ECO:0000256" key="2">
    <source>
        <dbReference type="ARBA" id="ARBA00022679"/>
    </source>
</evidence>
<accession>A0A2K9IVY0</accession>
<keyword evidence="6" id="KW-0423">Lactose metabolism</keyword>
<dbReference type="PIRSF" id="PIRSF000535">
    <property type="entry name" value="1PFK/6PFK/LacC"/>
    <property type="match status" value="1"/>
</dbReference>
<dbReference type="EC" id="2.7.1.144" evidence="6"/>
<keyword evidence="2 6" id="KW-0808">Transferase</keyword>
<dbReference type="RefSeq" id="WP_077706321.1">
    <property type="nucleotide sequence ID" value="NZ_CP018622.1"/>
</dbReference>
<evidence type="ECO:0000259" key="7">
    <source>
        <dbReference type="Pfam" id="PF00294"/>
    </source>
</evidence>
<keyword evidence="11" id="KW-1185">Reference proteome</keyword>
<feature type="domain" description="Carbohydrate kinase PfkB" evidence="7">
    <location>
        <begin position="15"/>
        <end position="290"/>
    </location>
</feature>
<reference evidence="10" key="2">
    <citation type="submission" date="2016-11" db="EMBL/GenBank/DDBJ databases">
        <title>Complete genome sequence of Virgibacillus pantothenticus 21D, a halophilic bacterium isolated from the deep hypersaline anoxic basin Discovery in the Mediterranean Sea.</title>
        <authorList>
            <person name="Zeaiter Z."/>
            <person name="Booth J.M."/>
            <person name="Prosdocimi E.M."/>
            <person name="Mapelli F."/>
            <person name="Fusi M."/>
            <person name="Daffonchio D."/>
            <person name="Borin S."/>
            <person name="Crotti E."/>
        </authorList>
    </citation>
    <scope>NUCLEOTIDE SEQUENCE [LARGE SCALE GENOMIC DNA]</scope>
    <source>
        <strain evidence="10">21D</strain>
    </source>
</reference>
<protein>
    <recommendedName>
        <fullName evidence="6">Tagatose-6-phosphate kinase</fullName>
        <ecNumber evidence="6">2.7.1.144</ecNumber>
    </recommendedName>
</protein>
<dbReference type="GO" id="GO:0008443">
    <property type="term" value="F:phosphofructokinase activity"/>
    <property type="evidence" value="ECO:0007669"/>
    <property type="project" value="TreeGrafter"/>
</dbReference>
<dbReference type="InterPro" id="IPR011611">
    <property type="entry name" value="PfkB_dom"/>
</dbReference>
<dbReference type="Proteomes" id="UP000234237">
    <property type="component" value="Chromosome"/>
</dbReference>
<dbReference type="Gene3D" id="3.40.1190.20">
    <property type="match status" value="1"/>
</dbReference>
<dbReference type="FunFam" id="3.40.1190.20:FF:000001">
    <property type="entry name" value="Phosphofructokinase"/>
    <property type="match status" value="1"/>
</dbReference>
<evidence type="ECO:0000256" key="3">
    <source>
        <dbReference type="ARBA" id="ARBA00022741"/>
    </source>
</evidence>
<gene>
    <name evidence="8" type="primary">lacC_1</name>
    <name evidence="8" type="ORF">A21D_00836</name>
    <name evidence="9" type="ORF">V2W34_15595</name>
</gene>
<evidence type="ECO:0000256" key="4">
    <source>
        <dbReference type="ARBA" id="ARBA00022777"/>
    </source>
</evidence>
<comment type="similarity">
    <text evidence="6">Belongs to the carbohydrate kinase PfkB family. LacC subfamily.</text>
</comment>
<evidence type="ECO:0000313" key="11">
    <source>
        <dbReference type="Proteomes" id="UP001356080"/>
    </source>
</evidence>
<evidence type="ECO:0000313" key="8">
    <source>
        <dbReference type="EMBL" id="AUJ23948.1"/>
    </source>
</evidence>
<dbReference type="PANTHER" id="PTHR46566">
    <property type="entry name" value="1-PHOSPHOFRUCTOKINASE-RELATED"/>
    <property type="match status" value="1"/>
</dbReference>
<evidence type="ECO:0000313" key="9">
    <source>
        <dbReference type="EMBL" id="MEF2293423.1"/>
    </source>
</evidence>
<dbReference type="EMBL" id="JAZHPM010000031">
    <property type="protein sequence ID" value="MEF2293423.1"/>
    <property type="molecule type" value="Genomic_DNA"/>
</dbReference>
<dbReference type="SUPFAM" id="SSF53613">
    <property type="entry name" value="Ribokinase-like"/>
    <property type="match status" value="1"/>
</dbReference>
<dbReference type="GO" id="GO:0016052">
    <property type="term" value="P:carbohydrate catabolic process"/>
    <property type="evidence" value="ECO:0007669"/>
    <property type="project" value="UniProtKB-ARBA"/>
</dbReference>
<dbReference type="PROSITE" id="PS00584">
    <property type="entry name" value="PFKB_KINASES_2"/>
    <property type="match status" value="1"/>
</dbReference>
<dbReference type="Pfam" id="PF00294">
    <property type="entry name" value="PfkB"/>
    <property type="match status" value="1"/>
</dbReference>
<comment type="similarity">
    <text evidence="1">Belongs to the carbohydrate kinase pfkB family.</text>
</comment>
<dbReference type="GO" id="GO:0044281">
    <property type="term" value="P:small molecule metabolic process"/>
    <property type="evidence" value="ECO:0007669"/>
    <property type="project" value="UniProtKB-ARBA"/>
</dbReference>
<dbReference type="AlphaFoldDB" id="A0A2K9IVY0"/>
<reference evidence="8" key="1">
    <citation type="submission" date="2016-11" db="EMBL/GenBank/DDBJ databases">
        <title>Complete genome sequence of Virgibacillus dokdonensis 21D, a halophilic bacterium isolated from the deep hypersaline anoxic basin Discovery in the Mediterranean Sea.</title>
        <authorList>
            <person name="Zeaiter Z."/>
            <person name="Booth J.M."/>
            <person name="Prosdocimi E.M."/>
            <person name="Mapelli F."/>
            <person name="Fusi M."/>
            <person name="Daffonchio D."/>
            <person name="Borin S."/>
            <person name="Crotti E."/>
        </authorList>
    </citation>
    <scope>NUCLEOTIDE SEQUENCE</scope>
    <source>
        <strain evidence="8">21D</strain>
    </source>
</reference>
<dbReference type="InterPro" id="IPR002173">
    <property type="entry name" value="Carboh/pur_kinase_PfkB_CS"/>
</dbReference>
<name>A0A2K9IVY0_9BACI</name>
<reference evidence="9 11" key="3">
    <citation type="submission" date="2024-01" db="EMBL/GenBank/DDBJ databases">
        <title>Survival strategy associated with biotechnological potential of Virgibacillus dokdonensis T4.6 isolated from salt-fermented shrimp paste.</title>
        <authorList>
            <person name="Doan T.V."/>
            <person name="Quach N.T."/>
            <person name="Phi Q.-T."/>
        </authorList>
    </citation>
    <scope>NUCLEOTIDE SEQUENCE [LARGE SCALE GENOMIC DNA]</scope>
    <source>
        <strain evidence="9 11">T4.6</strain>
    </source>
</reference>
<keyword evidence="4 8" id="KW-0418">Kinase</keyword>
<evidence type="ECO:0000256" key="5">
    <source>
        <dbReference type="ARBA" id="ARBA00022840"/>
    </source>
</evidence>
<dbReference type="UniPathway" id="UPA00704">
    <property type="reaction ID" value="UER00715"/>
</dbReference>
<sequence length="310" mass="34018">MILTITLNPSVDIQYRLSEFNIDTVNRVTDVRKTAGGKGLNVARVIRQLDEKVSATGFLGGSLGDFINSELKRLNIENGFMPVVGDTRNCIAMIHNGKQTEILEDGPVIQQEEASQFLRQFREQAKQANWITISGSLPKGLQENYYEQMLAIANEVGIPVLLDTKGDLLARSLQGDTVPYLIKPNQDELADLLGEGKLDIEDVKVAVQSALFDGVDWVVITMGEQGAVVKHKDKVYRVHSPKINAANPVGSGDSVIAGFATGLARQLSGEKLIRFGLAMGVLNAMEEQTGYVDITKVAWCTEQMKVEEWV</sequence>
<dbReference type="EMBL" id="CP018622">
    <property type="protein sequence ID" value="AUJ23948.1"/>
    <property type="molecule type" value="Genomic_DNA"/>
</dbReference>
<evidence type="ECO:0000313" key="10">
    <source>
        <dbReference type="Proteomes" id="UP000234237"/>
    </source>
</evidence>
<dbReference type="InterPro" id="IPR017583">
    <property type="entry name" value="Tagatose/fructose_Pkinase"/>
</dbReference>
<evidence type="ECO:0000256" key="1">
    <source>
        <dbReference type="ARBA" id="ARBA00005380"/>
    </source>
</evidence>
<comment type="catalytic activity">
    <reaction evidence="6">
        <text>D-tagatofuranose 6-phosphate + ATP = D-tagatofuranose 1,6-bisphosphate + ADP + H(+)</text>
        <dbReference type="Rhea" id="RHEA:12420"/>
        <dbReference type="ChEBI" id="CHEBI:15378"/>
        <dbReference type="ChEBI" id="CHEBI:30616"/>
        <dbReference type="ChEBI" id="CHEBI:58694"/>
        <dbReference type="ChEBI" id="CHEBI:58695"/>
        <dbReference type="ChEBI" id="CHEBI:456216"/>
        <dbReference type="EC" id="2.7.1.144"/>
    </reaction>
</comment>
<organism evidence="8 10">
    <name type="scientific">Virgibacillus dokdonensis</name>
    <dbReference type="NCBI Taxonomy" id="302167"/>
    <lineage>
        <taxon>Bacteria</taxon>
        <taxon>Bacillati</taxon>
        <taxon>Bacillota</taxon>
        <taxon>Bacilli</taxon>
        <taxon>Bacillales</taxon>
        <taxon>Bacillaceae</taxon>
        <taxon>Virgibacillus</taxon>
    </lineage>
</organism>
<dbReference type="Proteomes" id="UP001356080">
    <property type="component" value="Unassembled WGS sequence"/>
</dbReference>
<proteinExistence type="inferred from homology"/>
<dbReference type="NCBIfam" id="TIGR03168">
    <property type="entry name" value="1-PFK"/>
    <property type="match status" value="1"/>
</dbReference>
<keyword evidence="3 6" id="KW-0547">Nucleotide-binding</keyword>